<sequence>MSWSLQLSVHTLEIIEPRDERYRELAELFNIYSHIPSSNDLGSLNNEEHVSDGKVLSLLELWLIDMKYLDENLNYNQLAKMNYNELRAYWEKLLQNLQYEDEALNKYRQSF</sequence>
<gene>
    <name evidence="1" type="ORF">ACFYKX_04185</name>
</gene>
<reference evidence="1 2" key="1">
    <citation type="submission" date="2024-08" db="EMBL/GenBank/DDBJ databases">
        <title>Two novel Cytobacillus novel species.</title>
        <authorList>
            <person name="Liu G."/>
        </authorList>
    </citation>
    <scope>NUCLEOTIDE SEQUENCE [LARGE SCALE GENOMIC DNA]</scope>
    <source>
        <strain evidence="1 2">FJAT-54145</strain>
    </source>
</reference>
<evidence type="ECO:0000313" key="2">
    <source>
        <dbReference type="Proteomes" id="UP001601059"/>
    </source>
</evidence>
<evidence type="ECO:0000313" key="1">
    <source>
        <dbReference type="EMBL" id="MFE8699817.1"/>
    </source>
</evidence>
<organism evidence="1 2">
    <name type="scientific">Cytobacillus spartinae</name>
    <dbReference type="NCBI Taxonomy" id="3299023"/>
    <lineage>
        <taxon>Bacteria</taxon>
        <taxon>Bacillati</taxon>
        <taxon>Bacillota</taxon>
        <taxon>Bacilli</taxon>
        <taxon>Bacillales</taxon>
        <taxon>Bacillaceae</taxon>
        <taxon>Cytobacillus</taxon>
    </lineage>
</organism>
<accession>A0ABW6K896</accession>
<keyword evidence="2" id="KW-1185">Reference proteome</keyword>
<comment type="caution">
    <text evidence="1">The sequence shown here is derived from an EMBL/GenBank/DDBJ whole genome shotgun (WGS) entry which is preliminary data.</text>
</comment>
<proteinExistence type="predicted"/>
<dbReference type="Proteomes" id="UP001601059">
    <property type="component" value="Unassembled WGS sequence"/>
</dbReference>
<dbReference type="RefSeq" id="WP_389358334.1">
    <property type="nucleotide sequence ID" value="NZ_JBIACK010000001.1"/>
</dbReference>
<protein>
    <submittedName>
        <fullName evidence="1">Uncharacterized protein</fullName>
    </submittedName>
</protein>
<name>A0ABW6K896_9BACI</name>
<dbReference type="EMBL" id="JBIACK010000001">
    <property type="protein sequence ID" value="MFE8699817.1"/>
    <property type="molecule type" value="Genomic_DNA"/>
</dbReference>